<protein>
    <recommendedName>
        <fullName evidence="3">Primosome assembly protein PriA</fullName>
    </recommendedName>
</protein>
<dbReference type="AlphaFoldDB" id="W1VMQ1"/>
<dbReference type="Proteomes" id="UP000018852">
    <property type="component" value="Unassembled WGS sequence"/>
</dbReference>
<dbReference type="EMBL" id="AZLV01000173">
    <property type="protein sequence ID" value="ETJ06976.1"/>
    <property type="molecule type" value="Genomic_DNA"/>
</dbReference>
<evidence type="ECO:0008006" key="3">
    <source>
        <dbReference type="Google" id="ProtNLM"/>
    </source>
</evidence>
<proteinExistence type="predicted"/>
<sequence>ARPQARVILLGGPAEQVAQALVRWDHAGFARRELAERTELGLPPALRCARLDGPPKAVESVLEEARSRGWDVLGPVDVRTLRRPSAAGPAAQGAAASVQSRALIRVPLSQGRELATMLRLELRERSVHREEAVRVELDPTVLW</sequence>
<dbReference type="PATRIC" id="fig|1403939.3.peg.159"/>
<accession>W1VMQ1</accession>
<gene>
    <name evidence="1" type="ORF">Q605_AUC00173G0001</name>
</gene>
<reference evidence="1 2" key="1">
    <citation type="submission" date="2013-12" db="EMBL/GenBank/DDBJ databases">
        <title>A Varibaculum cambriense genome reconstructed from a premature infant gut community with otherwise low bacterial novelty that shifts toward anaerobic metabolism during the third week of life.</title>
        <authorList>
            <person name="Brown C.T."/>
            <person name="Sharon I."/>
            <person name="Thomas B.C."/>
            <person name="Castelle C.J."/>
            <person name="Morowitz M.J."/>
            <person name="Banfield J.F."/>
        </authorList>
    </citation>
    <scope>NUCLEOTIDE SEQUENCE [LARGE SCALE GENOMIC DNA]</scope>
    <source>
        <strain evidence="2">DORA_12</strain>
    </source>
</reference>
<name>W1VMQ1_9ACTO</name>
<comment type="caution">
    <text evidence="1">The sequence shown here is derived from an EMBL/GenBank/DDBJ whole genome shotgun (WGS) entry which is preliminary data.</text>
</comment>
<feature type="non-terminal residue" evidence="1">
    <location>
        <position position="1"/>
    </location>
</feature>
<evidence type="ECO:0000313" key="2">
    <source>
        <dbReference type="Proteomes" id="UP000018852"/>
    </source>
</evidence>
<evidence type="ECO:0000313" key="1">
    <source>
        <dbReference type="EMBL" id="ETJ06976.1"/>
    </source>
</evidence>
<organism evidence="1 2">
    <name type="scientific">Actinomyces urogenitalis DORA_12</name>
    <dbReference type="NCBI Taxonomy" id="1403939"/>
    <lineage>
        <taxon>Bacteria</taxon>
        <taxon>Bacillati</taxon>
        <taxon>Actinomycetota</taxon>
        <taxon>Actinomycetes</taxon>
        <taxon>Actinomycetales</taxon>
        <taxon>Actinomycetaceae</taxon>
        <taxon>Actinomyces</taxon>
    </lineage>
</organism>